<evidence type="ECO:0000259" key="10">
    <source>
        <dbReference type="PROSITE" id="PS51366"/>
    </source>
</evidence>
<feature type="domain" description="MI" evidence="10">
    <location>
        <begin position="1761"/>
        <end position="1885"/>
    </location>
</feature>
<feature type="compositionally biased region" description="Polar residues" evidence="9">
    <location>
        <begin position="1256"/>
        <end position="1266"/>
    </location>
</feature>
<feature type="compositionally biased region" description="Basic and acidic residues" evidence="9">
    <location>
        <begin position="1542"/>
        <end position="1559"/>
    </location>
</feature>
<evidence type="ECO:0000313" key="11">
    <source>
        <dbReference type="EMBL" id="CAG1863108.1"/>
    </source>
</evidence>
<dbReference type="InParanoid" id="A0A804L2L2"/>
<keyword evidence="3" id="KW-0810">Translation regulation</keyword>
<dbReference type="GO" id="GO:0006413">
    <property type="term" value="P:translational initiation"/>
    <property type="evidence" value="ECO:0000318"/>
    <property type="project" value="GO_Central"/>
</dbReference>
<dbReference type="FunFam" id="1.25.40.180:FF:000034">
    <property type="entry name" value="Eukaryotic translation initiation factor 4G"/>
    <property type="match status" value="1"/>
</dbReference>
<feature type="compositionally biased region" description="Low complexity" evidence="9">
    <location>
        <begin position="253"/>
        <end position="267"/>
    </location>
</feature>
<dbReference type="GO" id="GO:0016281">
    <property type="term" value="C:eukaryotic translation initiation factor 4F complex"/>
    <property type="evidence" value="ECO:0000318"/>
    <property type="project" value="GO_Central"/>
</dbReference>
<dbReference type="OMA" id="ECGAPPR"/>
<evidence type="ECO:0000256" key="9">
    <source>
        <dbReference type="SAM" id="MobiDB-lite"/>
    </source>
</evidence>
<dbReference type="Gramene" id="Ma11_t00200.3">
    <property type="protein sequence ID" value="Ma11_p00200.3"/>
    <property type="gene ID" value="Ma11_g00200"/>
</dbReference>
<feature type="compositionally biased region" description="Basic and acidic residues" evidence="9">
    <location>
        <begin position="644"/>
        <end position="671"/>
    </location>
</feature>
<feature type="compositionally biased region" description="Low complexity" evidence="9">
    <location>
        <begin position="49"/>
        <end position="58"/>
    </location>
</feature>
<feature type="compositionally biased region" description="Low complexity" evidence="9">
    <location>
        <begin position="140"/>
        <end position="159"/>
    </location>
</feature>
<dbReference type="PROSITE" id="PS51366">
    <property type="entry name" value="MI"/>
    <property type="match status" value="1"/>
</dbReference>
<evidence type="ECO:0000256" key="7">
    <source>
        <dbReference type="ARBA" id="ARBA00067320"/>
    </source>
</evidence>
<dbReference type="SMART" id="SM00544">
    <property type="entry name" value="MA3"/>
    <property type="match status" value="1"/>
</dbReference>
<gene>
    <name evidence="11" type="ORF">GSMUA_25200.1</name>
</gene>
<evidence type="ECO:0000256" key="4">
    <source>
        <dbReference type="ARBA" id="ARBA00022917"/>
    </source>
</evidence>
<evidence type="ECO:0000256" key="2">
    <source>
        <dbReference type="ARBA" id="ARBA00022540"/>
    </source>
</evidence>
<feature type="region of interest" description="Disordered" evidence="9">
    <location>
        <begin position="1250"/>
        <end position="1276"/>
    </location>
</feature>
<evidence type="ECO:0000256" key="5">
    <source>
        <dbReference type="ARBA" id="ARBA00053217"/>
    </source>
</evidence>
<keyword evidence="2" id="KW-0396">Initiation factor</keyword>
<sequence length="1948" mass="210079">MSVYQSRAERIQGQLRKPGRPGSSGQQRSSIGGGGGGGGGGSAPPPIPISASPATPSSLSTNRSFKKSGNGHGGQSRINPTTASSEASGAAPAITVHRAVQNGAQAPAPSPGFSDAPAPGSAKPIDVLTPRNASRAIPKAPSSQSATGASSSSTPLTLPKGDASKTFTLQFGSINPGIMNELQIPARTSSAPPNLDEQHDQAHAESFGAAPTLPIPSVPIQQQQQQTKKVGGGTHQSSNLEQHPVSQAKRDTSIPVPSASVVPPPKSSVLPVSGIPLPMSMSFQPQQPPVPPQLGGPSPQMLPGLAANSLQMTMTLPVANVPQVAQQIYVPGIQPHFVQQQALMHQGQGLGFPPSIVHQLPQQLGNLGMGITSQFPQQQPGKFGGLRRTTVKITHPETHEELRLDKKTDSSKDGGTSGQRLLPNVIPQAQAIATYNAAPQMYYPQIQQNSYSPSTLIFTTTSVPLTSGQVSMSSQAPRYSYSVSQSGQNLPVMQSTMANNVPVGKPSHSSSLCCITKGINSEEKPVSTSLPATVHVTAKPSIGSEGEKVGASLLAPPVVISMPVSKAPKSVKTMADSTDSCQRNKETSPDGPARQPKSGSKPLADVSLPNANTSSTAGASVPSTKPLISESPAADSGLIPFGPDGRKREPVERSDSLKETQKKQSNKEHLQLDASSPEGANLSLLKITEGRFERELIFQEGHTKTENTETLLATDMAASSMWPSLKAENRNLSGGTTKPCEGNLTPAVSSLSGAILEEEASQDASLGHADSFGLAPDGVSIIEDFPSETTISLSPMVDGTHFKSLDTSLSVANTALDARIDEMLDVTEHGKSDIFNASSRHSNDAEVHPSSTIRNSSEFSCPFVSLKEDDGVRNYQKVTSRDYNAVDNKPLNSFVEDVGTRVEINRTVNVHYRSIDAALDSADSGTALVSDVSSANDGKDKLHMCPTTREVKYSKDVGLTDSGVTPIESVPVPNSSLSEVAQKLGSKVMELPSVLISMASMGQKEKSSLESSMPKIVAGRKKKRREILLRADAAGASDLYNAYKGPGEKIVIVSNSASIDSSTADTMVAHVDYSNKDVAASEEDGQNKAELDDWEDAADISTSKLKTLEHGKPADGAGKQDGDDGYEATSRKKYSRDFLMTFSQQLIELPVGFEIGSDIADALMSTPLGKSPCLSPGRIIDRPSGPRSDRRMVSNLDDEKWSRSPVSFGTGRDLRLDAGQGAAIVSLRPGQGASYAVLRNSRAQASNQFGGGILSGPTQPLTSQGSMPRGSPDVDKWQRAKGLIPSPQAPLQVMHKAEKKYEVSKSVDKEEAKQRQLKAILNKLTPQNFEKLFAQVKEVNIDNAVTLTGVISQIFDKALMEPTFCEMYANFCVHLACELPGFNEDNEKITFKRLLLNKCQEEFERGEREQAEADKVEEEGEIQQTKEDREKKRLQARRRMLGNIRLIGELYKKKMLTERIMHECIKKLLGQYQNPDEEDLEALCKLMSTIGEMIDHPKAKEHMDAYFDMMTKLSTNQKLSSRVRFMLRDAIDLRKNKWQQRMKVEGPKKIEEVHRDAAQERQSQSSRLARGPINSNVPRRGQAVDYGPRGSMPLTSPNSQQVGGLRGLPFQSHGYGKQDVRVEDRHQFETRTMSLPLQQRSTDDDSITLGPKGGLARGMSIRGHPSISNVPATETSLAVEHRRITSGPNGTSYMADRLSGATSDQLNLQVHSSYYGVRDFKSSDHPFERSVPSILPSGRTHGTSGGSLNSVSETRTISEEVLREKSILAIREFYSAEDEKEVVLCIKELNAPSFHPSVISLWVIDSFERKDVERDLLAKLIVKLCKSRDSFLDKDQLLQGFESVISSLEDAVNDAPKAPEFLGRIFAKVVMEDMAPLRDIGRLLCEGGEESGCLRESGLAADVLGNIFETIKLERGDTVLDEIRASSNLPLQDFRPPHPIKSKLDTFF</sequence>
<dbReference type="GO" id="GO:0003729">
    <property type="term" value="F:mRNA binding"/>
    <property type="evidence" value="ECO:0000318"/>
    <property type="project" value="GO_Central"/>
</dbReference>
<feature type="compositionally biased region" description="Polar residues" evidence="9">
    <location>
        <begin position="609"/>
        <end position="623"/>
    </location>
</feature>
<keyword evidence="4" id="KW-0648">Protein biosynthesis</keyword>
<dbReference type="Pfam" id="PF02854">
    <property type="entry name" value="MIF4G"/>
    <property type="match status" value="1"/>
</dbReference>
<feature type="region of interest" description="Disordered" evidence="9">
    <location>
        <begin position="1"/>
        <end position="163"/>
    </location>
</feature>
<evidence type="ECO:0000256" key="3">
    <source>
        <dbReference type="ARBA" id="ARBA00022845"/>
    </source>
</evidence>
<feature type="compositionally biased region" description="Polar residues" evidence="9">
    <location>
        <begin position="1593"/>
        <end position="1602"/>
    </location>
</feature>
<feature type="compositionally biased region" description="Polar residues" evidence="9">
    <location>
        <begin position="235"/>
        <end position="245"/>
    </location>
</feature>
<dbReference type="EnsemblPlants" id="Ma11_t00200.3">
    <property type="protein sequence ID" value="Ma11_p00200.3"/>
    <property type="gene ID" value="Ma11_g00200"/>
</dbReference>
<feature type="compositionally biased region" description="Low complexity" evidence="9">
    <location>
        <begin position="20"/>
        <end position="30"/>
    </location>
</feature>
<feature type="compositionally biased region" description="Polar residues" evidence="9">
    <location>
        <begin position="1740"/>
        <end position="1752"/>
    </location>
</feature>
<dbReference type="SMART" id="SM00543">
    <property type="entry name" value="MIF4G"/>
    <property type="match status" value="1"/>
</dbReference>
<dbReference type="Proteomes" id="UP000012960">
    <property type="component" value="Unplaced"/>
</dbReference>
<feature type="compositionally biased region" description="Polar residues" evidence="9">
    <location>
        <begin position="1560"/>
        <end position="1577"/>
    </location>
</feature>
<proteinExistence type="inferred from homology"/>
<reference evidence="12" key="2">
    <citation type="submission" date="2021-05" db="UniProtKB">
        <authorList>
            <consortium name="EnsemblPlants"/>
        </authorList>
    </citation>
    <scope>IDENTIFICATION</scope>
    <source>
        <strain evidence="12">subsp. malaccensis</strain>
    </source>
</reference>
<accession>A0A804L2L2</accession>
<dbReference type="KEGG" id="mus:103970037"/>
<protein>
    <recommendedName>
        <fullName evidence="7">Eukaryotic translation initiation factor 4G</fullName>
    </recommendedName>
    <alternativeName>
        <fullName evidence="8">Eukaryotic initiation factor 4F subunit p220</fullName>
    </alternativeName>
</protein>
<feature type="compositionally biased region" description="Basic and acidic residues" evidence="9">
    <location>
        <begin position="1106"/>
        <end position="1122"/>
    </location>
</feature>
<comment type="function">
    <text evidence="5">Component of the protein complex eIF4F, which is involved in the recognition of the mRNA cap, ATP-dependent unwinding of 5'-terminal secondary structure and recruitment of mRNA to the ribosome.</text>
</comment>
<evidence type="ECO:0000256" key="1">
    <source>
        <dbReference type="ARBA" id="ARBA00005775"/>
    </source>
</evidence>
<dbReference type="FunCoup" id="A0A804L2L2">
    <property type="interactions" value="1522"/>
</dbReference>
<dbReference type="GO" id="GO:0003743">
    <property type="term" value="F:translation initiation factor activity"/>
    <property type="evidence" value="ECO:0000318"/>
    <property type="project" value="GO_Central"/>
</dbReference>
<comment type="similarity">
    <text evidence="1">Belongs to the eukaryotic initiation factor 4G family.</text>
</comment>
<keyword evidence="13" id="KW-1185">Reference proteome</keyword>
<dbReference type="InterPro" id="IPR003890">
    <property type="entry name" value="MIF4G-like_typ-3"/>
</dbReference>
<name>A0A804L2L2_MUSAM</name>
<evidence type="ECO:0000313" key="12">
    <source>
        <dbReference type="EnsemblPlants" id="Ma11_p00200.3"/>
    </source>
</evidence>
<feature type="region of interest" description="Disordered" evidence="9">
    <location>
        <begin position="220"/>
        <end position="267"/>
    </location>
</feature>
<reference evidence="11" key="1">
    <citation type="submission" date="2021-03" db="EMBL/GenBank/DDBJ databases">
        <authorList>
            <consortium name="Genoscope - CEA"/>
            <person name="William W."/>
        </authorList>
    </citation>
    <scope>NUCLEOTIDE SEQUENCE</scope>
    <source>
        <strain evidence="11">Doubled-haploid Pahang</strain>
    </source>
</reference>
<dbReference type="Gene3D" id="1.25.40.180">
    <property type="match status" value="2"/>
</dbReference>
<evidence type="ECO:0000256" key="6">
    <source>
        <dbReference type="ARBA" id="ARBA00065571"/>
    </source>
</evidence>
<comment type="subunit">
    <text evidence="6">EIF4F is a multi-subunit complex, the composition of which varies with external and internal environmental conditions. It is composed of at least EIF4A, EIF4E and EIF4G. In higher plants two isoforms of EIF4F have been identified, named isoform EIF4F and isoform EIF(iso)4F. Isoform EIF4F has subunits p220 and p26, whereas isoform EIF(iso)4F has subunits p82 and p28.</text>
</comment>
<feature type="compositionally biased region" description="Gly residues" evidence="9">
    <location>
        <begin position="31"/>
        <end position="42"/>
    </location>
</feature>
<feature type="region of interest" description="Disordered" evidence="9">
    <location>
        <begin position="1407"/>
        <end position="1432"/>
    </location>
</feature>
<feature type="region of interest" description="Disordered" evidence="9">
    <location>
        <begin position="1733"/>
        <end position="1752"/>
    </location>
</feature>
<dbReference type="SUPFAM" id="SSF48371">
    <property type="entry name" value="ARM repeat"/>
    <property type="match status" value="2"/>
</dbReference>
<feature type="region of interest" description="Disordered" evidence="9">
    <location>
        <begin position="1104"/>
        <end position="1128"/>
    </location>
</feature>
<dbReference type="PANTHER" id="PTHR23253:SF9">
    <property type="entry name" value="EUKARYOTIC TRANSLATION INITIATION FACTOR 4 GAMMA 2"/>
    <property type="match status" value="1"/>
</dbReference>
<dbReference type="PANTHER" id="PTHR23253">
    <property type="entry name" value="EUKARYOTIC TRANSLATION INITIATION FACTOR 4 GAMMA"/>
    <property type="match status" value="1"/>
</dbReference>
<organism evidence="12 13">
    <name type="scientific">Musa acuminata subsp. malaccensis</name>
    <name type="common">Wild banana</name>
    <name type="synonym">Musa malaccensis</name>
    <dbReference type="NCBI Taxonomy" id="214687"/>
    <lineage>
        <taxon>Eukaryota</taxon>
        <taxon>Viridiplantae</taxon>
        <taxon>Streptophyta</taxon>
        <taxon>Embryophyta</taxon>
        <taxon>Tracheophyta</taxon>
        <taxon>Spermatophyta</taxon>
        <taxon>Magnoliopsida</taxon>
        <taxon>Liliopsida</taxon>
        <taxon>Zingiberales</taxon>
        <taxon>Musaceae</taxon>
        <taxon>Musa</taxon>
    </lineage>
</organism>
<dbReference type="GO" id="GO:0006417">
    <property type="term" value="P:regulation of translation"/>
    <property type="evidence" value="ECO:0007669"/>
    <property type="project" value="UniProtKB-KW"/>
</dbReference>
<feature type="region of interest" description="Disordered" evidence="9">
    <location>
        <begin position="1542"/>
        <end position="1606"/>
    </location>
</feature>
<dbReference type="FunFam" id="1.25.40.180:FF:000024">
    <property type="entry name" value="Eukaryotic translation initiation factor 4G"/>
    <property type="match status" value="1"/>
</dbReference>
<evidence type="ECO:0000313" key="13">
    <source>
        <dbReference type="Proteomes" id="UP000012960"/>
    </source>
</evidence>
<dbReference type="OrthoDB" id="514777at2759"/>
<feature type="compositionally biased region" description="Basic and acidic residues" evidence="9">
    <location>
        <begin position="394"/>
        <end position="412"/>
    </location>
</feature>
<dbReference type="InterPro" id="IPR016024">
    <property type="entry name" value="ARM-type_fold"/>
</dbReference>
<evidence type="ECO:0000256" key="8">
    <source>
        <dbReference type="ARBA" id="ARBA00079578"/>
    </source>
</evidence>
<dbReference type="EMBL" id="HG996475">
    <property type="protein sequence ID" value="CAG1863108.1"/>
    <property type="molecule type" value="Genomic_DNA"/>
</dbReference>
<feature type="compositionally biased region" description="Polar residues" evidence="9">
    <location>
        <begin position="76"/>
        <end position="87"/>
    </location>
</feature>
<feature type="region of interest" description="Disordered" evidence="9">
    <location>
        <begin position="394"/>
        <end position="421"/>
    </location>
</feature>
<dbReference type="Pfam" id="PF02847">
    <property type="entry name" value="MA3"/>
    <property type="match status" value="1"/>
</dbReference>
<feature type="region of interest" description="Disordered" evidence="9">
    <location>
        <begin position="567"/>
        <end position="677"/>
    </location>
</feature>
<dbReference type="InterPro" id="IPR003891">
    <property type="entry name" value="Initiation_fac_eIF4g_MI"/>
</dbReference>